<reference evidence="2 3" key="1">
    <citation type="submission" date="2016-10" db="EMBL/GenBank/DDBJ databases">
        <authorList>
            <person name="de Groot N.N."/>
        </authorList>
    </citation>
    <scope>NUCLEOTIDE SEQUENCE [LARGE SCALE GENOMIC DNA]</scope>
    <source>
        <strain evidence="2 3">KHGC13</strain>
    </source>
</reference>
<dbReference type="InterPro" id="IPR009620">
    <property type="entry name" value="UPF0236"/>
</dbReference>
<dbReference type="EMBL" id="FPBT01000069">
    <property type="protein sequence ID" value="SFU75222.1"/>
    <property type="molecule type" value="Genomic_DNA"/>
</dbReference>
<proteinExistence type="inferred from homology"/>
<feature type="non-terminal residue" evidence="2">
    <location>
        <position position="1"/>
    </location>
</feature>
<accession>A0A1I7IQL9</accession>
<dbReference type="STRING" id="155865.SAMN05216515_1721"/>
<keyword evidence="3" id="KW-1185">Reference proteome</keyword>
<evidence type="ECO:0000313" key="2">
    <source>
        <dbReference type="EMBL" id="SFU75222.1"/>
    </source>
</evidence>
<sequence length="441" mass="51049">ASVLAEDSKELSRKILQTIIDEMNVSLREDKSSRKEMGLVLHEKDRERKLLTELGEIEFSRDYYYCKEDGRYEYPLDKMLSIQPRARIGETICAKLVTKSTEESYGKSAADVTGGVVSRQTVRNKILEAPALEKQPEGTEKRQVRVLDVYADEDHVHMQKPFKERGKKSKVVPLVTVTEGMRRVDERRNETVNPMHFVDEKMFAKDLWASVEGYIDKVYDLEHIKAIRIHADGGKWIVNGLENFAKVEHVMDGYHLQKELKKIDRRFRGKTVKYRLSKALDEDCRDKAELILAELYKDCSEEADREAVQDMQTYLLGNWEAAVNRYRSDVTGSCTEAQVSHVLSERFSRDPMGWSEECLGKLSKLRVYCKNGGRIEAAHFKSAYECDECYSEYARRFLEEQKYGYDLGWMSDMSERYVFDTASGTQQVIRFLGRTNSSIFS</sequence>
<name>A0A1I7IQL9_9FIRM</name>
<dbReference type="OrthoDB" id="2162583at2"/>
<dbReference type="RefSeq" id="WP_090472362.1">
    <property type="nucleotide sequence ID" value="NZ_FOWF01000072.1"/>
</dbReference>
<evidence type="ECO:0000313" key="3">
    <source>
        <dbReference type="Proteomes" id="UP000198817"/>
    </source>
</evidence>
<comment type="similarity">
    <text evidence="1">Belongs to the UPF0236 family.</text>
</comment>
<evidence type="ECO:0000256" key="1">
    <source>
        <dbReference type="ARBA" id="ARBA00006539"/>
    </source>
</evidence>
<dbReference type="Proteomes" id="UP000198817">
    <property type="component" value="Unassembled WGS sequence"/>
</dbReference>
<protein>
    <submittedName>
        <fullName evidence="2">Uncharacterized protein family (UPF0236)</fullName>
    </submittedName>
</protein>
<gene>
    <name evidence="2" type="ORF">SAMN05216508_1691</name>
</gene>
<dbReference type="NCBIfam" id="NF033529">
    <property type="entry name" value="transpos_ISLre2"/>
    <property type="match status" value="1"/>
</dbReference>
<dbReference type="AlphaFoldDB" id="A0A1I7IQL9"/>
<dbReference type="Pfam" id="PF06782">
    <property type="entry name" value="UPF0236"/>
    <property type="match status" value="1"/>
</dbReference>
<organism evidence="2 3">
    <name type="scientific">Eubacterium pyruvativorans</name>
    <dbReference type="NCBI Taxonomy" id="155865"/>
    <lineage>
        <taxon>Bacteria</taxon>
        <taxon>Bacillati</taxon>
        <taxon>Bacillota</taxon>
        <taxon>Clostridia</taxon>
        <taxon>Eubacteriales</taxon>
        <taxon>Eubacteriaceae</taxon>
        <taxon>Eubacterium</taxon>
    </lineage>
</organism>